<gene>
    <name evidence="1" type="ORF">WJU22_16175</name>
</gene>
<proteinExistence type="predicted"/>
<evidence type="ECO:0000313" key="2">
    <source>
        <dbReference type="Proteomes" id="UP001449657"/>
    </source>
</evidence>
<dbReference type="Proteomes" id="UP001449657">
    <property type="component" value="Chromosome"/>
</dbReference>
<organism evidence="1 2">
    <name type="scientific">Chitinophaga caseinilytica</name>
    <dbReference type="NCBI Taxonomy" id="2267521"/>
    <lineage>
        <taxon>Bacteria</taxon>
        <taxon>Pseudomonadati</taxon>
        <taxon>Bacteroidota</taxon>
        <taxon>Chitinophagia</taxon>
        <taxon>Chitinophagales</taxon>
        <taxon>Chitinophagaceae</taxon>
        <taxon>Chitinophaga</taxon>
    </lineage>
</organism>
<protein>
    <recommendedName>
        <fullName evidence="3">CHRD domain-containing protein</fullName>
    </recommendedName>
</protein>
<keyword evidence="2" id="KW-1185">Reference proteome</keyword>
<evidence type="ECO:0000313" key="1">
    <source>
        <dbReference type="EMBL" id="WZN44432.1"/>
    </source>
</evidence>
<reference evidence="1 2" key="1">
    <citation type="submission" date="2024-03" db="EMBL/GenBank/DDBJ databases">
        <title>Chitinophaga caseinilytica sp. nov., a casein hydrolysing bacterium isolated from forest soil.</title>
        <authorList>
            <person name="Lee D.S."/>
            <person name="Han D.M."/>
            <person name="Baek J.H."/>
            <person name="Choi D.G."/>
            <person name="Jeon J.H."/>
            <person name="Jeon C.O."/>
        </authorList>
    </citation>
    <scope>NUCLEOTIDE SEQUENCE [LARGE SCALE GENOMIC DNA]</scope>
    <source>
        <strain evidence="1 2">KACC 19118</strain>
    </source>
</reference>
<evidence type="ECO:0008006" key="3">
    <source>
        <dbReference type="Google" id="ProtNLM"/>
    </source>
</evidence>
<accession>A0ABZ2YXF0</accession>
<sequence>MKLFRRIFLLGACIGCTGIACNKNSLELPPVSSPPVELRLRAKLDGIAAVEFVFQKTTVPGSDTVRMFIRNLDRMPLSGIRYVAELCNAATQNFDNCPLQVTDVIPTLAAGGELVRLAEWVNTGMVLDSQRINVGIISAGGREPHPLSGIYGNVSAGFEDRDTVTKYFGQIRGYVLADGTATFRLKTAFSKNLNAKGLFTGLNAFDGELLVDGLQPITFNLDSVTVGGTRKLIDITNGKCMFRMKLHSAFDNQVNFILSQTSKQ</sequence>
<dbReference type="EMBL" id="CP150096">
    <property type="protein sequence ID" value="WZN44432.1"/>
    <property type="molecule type" value="Genomic_DNA"/>
</dbReference>
<dbReference type="RefSeq" id="WP_341839214.1">
    <property type="nucleotide sequence ID" value="NZ_CP149792.1"/>
</dbReference>
<name>A0ABZ2YXF0_9BACT</name>
<dbReference type="PROSITE" id="PS51257">
    <property type="entry name" value="PROKAR_LIPOPROTEIN"/>
    <property type="match status" value="1"/>
</dbReference>